<accession>A0ACB7PPE1</accession>
<name>A0ACB7PPE1_9PEZI</name>
<evidence type="ECO:0000313" key="2">
    <source>
        <dbReference type="Proteomes" id="UP000724584"/>
    </source>
</evidence>
<keyword evidence="2" id="KW-1185">Reference proteome</keyword>
<protein>
    <submittedName>
        <fullName evidence="1">Uncharacterized protein</fullName>
    </submittedName>
</protein>
<proteinExistence type="predicted"/>
<sequence>MFGCLVCLFVCNGTFSLRFSFTFAFFFLGLVPLGAFLTVVCSSPTFETGTEMSTFQLYSGPCPALFLNRWC</sequence>
<evidence type="ECO:0000313" key="1">
    <source>
        <dbReference type="EMBL" id="KAH6649843.1"/>
    </source>
</evidence>
<reference evidence="1 2" key="1">
    <citation type="journal article" date="2021" name="Nat. Commun.">
        <title>Genetic determinants of endophytism in the Arabidopsis root mycobiome.</title>
        <authorList>
            <person name="Mesny F."/>
            <person name="Miyauchi S."/>
            <person name="Thiergart T."/>
            <person name="Pickel B."/>
            <person name="Atanasova L."/>
            <person name="Karlsson M."/>
            <person name="Huettel B."/>
            <person name="Barry K.W."/>
            <person name="Haridas S."/>
            <person name="Chen C."/>
            <person name="Bauer D."/>
            <person name="Andreopoulos W."/>
            <person name="Pangilinan J."/>
            <person name="LaButti K."/>
            <person name="Riley R."/>
            <person name="Lipzen A."/>
            <person name="Clum A."/>
            <person name="Drula E."/>
            <person name="Henrissat B."/>
            <person name="Kohler A."/>
            <person name="Grigoriev I.V."/>
            <person name="Martin F.M."/>
            <person name="Hacquard S."/>
        </authorList>
    </citation>
    <scope>NUCLEOTIDE SEQUENCE [LARGE SCALE GENOMIC DNA]</scope>
    <source>
        <strain evidence="1 2">MPI-SDFR-AT-0079</strain>
    </source>
</reference>
<comment type="caution">
    <text evidence="1">The sequence shown here is derived from an EMBL/GenBank/DDBJ whole genome shotgun (WGS) entry which is preliminary data.</text>
</comment>
<gene>
    <name evidence="1" type="ORF">F5144DRAFT_554334</name>
</gene>
<organism evidence="1 2">
    <name type="scientific">Chaetomium tenue</name>
    <dbReference type="NCBI Taxonomy" id="1854479"/>
    <lineage>
        <taxon>Eukaryota</taxon>
        <taxon>Fungi</taxon>
        <taxon>Dikarya</taxon>
        <taxon>Ascomycota</taxon>
        <taxon>Pezizomycotina</taxon>
        <taxon>Sordariomycetes</taxon>
        <taxon>Sordariomycetidae</taxon>
        <taxon>Sordariales</taxon>
        <taxon>Chaetomiaceae</taxon>
        <taxon>Chaetomium</taxon>
    </lineage>
</organism>
<dbReference type="EMBL" id="JAGIZQ010000001">
    <property type="protein sequence ID" value="KAH6649843.1"/>
    <property type="molecule type" value="Genomic_DNA"/>
</dbReference>
<dbReference type="Proteomes" id="UP000724584">
    <property type="component" value="Unassembled WGS sequence"/>
</dbReference>